<dbReference type="EMBL" id="JAAIUW010000005">
    <property type="protein sequence ID" value="KAF7833722.1"/>
    <property type="molecule type" value="Genomic_DNA"/>
</dbReference>
<protein>
    <submittedName>
        <fullName evidence="1">Photosystem II 5 kDa protein, chloroplastic-like</fullName>
    </submittedName>
</protein>
<dbReference type="OrthoDB" id="686716at2759"/>
<dbReference type="InterPro" id="IPR040296">
    <property type="entry name" value="PSBT"/>
</dbReference>
<evidence type="ECO:0000313" key="1">
    <source>
        <dbReference type="EMBL" id="KAF7833722.1"/>
    </source>
</evidence>
<gene>
    <name evidence="1" type="ORF">G2W53_016055</name>
</gene>
<sequence>MASMTMAASFMGGVMTKNPSASSSPSRRSLIVAAKAEGERGNLEISKGRKEEGSGRRDLVFAAAAVAACSIANIAMADDEPKAGTPEAKKKYAPICVTMPTARICRK</sequence>
<comment type="caution">
    <text evidence="1">The sequence shown here is derived from an EMBL/GenBank/DDBJ whole genome shotgun (WGS) entry which is preliminary data.</text>
</comment>
<dbReference type="PANTHER" id="PTHR34940:SF4">
    <property type="entry name" value="OS02G0581100 PROTEIN"/>
    <property type="match status" value="1"/>
</dbReference>
<dbReference type="Proteomes" id="UP000634136">
    <property type="component" value="Unassembled WGS sequence"/>
</dbReference>
<accession>A0A834WWN4</accession>
<reference evidence="1" key="1">
    <citation type="submission" date="2020-09" db="EMBL/GenBank/DDBJ databases">
        <title>Genome-Enabled Discovery of Anthraquinone Biosynthesis in Senna tora.</title>
        <authorList>
            <person name="Kang S.-H."/>
            <person name="Pandey R.P."/>
            <person name="Lee C.-M."/>
            <person name="Sim J.-S."/>
            <person name="Jeong J.-T."/>
            <person name="Choi B.-S."/>
            <person name="Jung M."/>
            <person name="Ginzburg D."/>
            <person name="Zhao K."/>
            <person name="Won S.Y."/>
            <person name="Oh T.-J."/>
            <person name="Yu Y."/>
            <person name="Kim N.-H."/>
            <person name="Lee O.R."/>
            <person name="Lee T.-H."/>
            <person name="Bashyal P."/>
            <person name="Kim T.-S."/>
            <person name="Lee W.-H."/>
            <person name="Kawkins C."/>
            <person name="Kim C.-K."/>
            <person name="Kim J.S."/>
            <person name="Ahn B.O."/>
            <person name="Rhee S.Y."/>
            <person name="Sohng J.K."/>
        </authorList>
    </citation>
    <scope>NUCLEOTIDE SEQUENCE</scope>
    <source>
        <tissue evidence="1">Leaf</tissue>
    </source>
</reference>
<organism evidence="1 2">
    <name type="scientific">Senna tora</name>
    <dbReference type="NCBI Taxonomy" id="362788"/>
    <lineage>
        <taxon>Eukaryota</taxon>
        <taxon>Viridiplantae</taxon>
        <taxon>Streptophyta</taxon>
        <taxon>Embryophyta</taxon>
        <taxon>Tracheophyta</taxon>
        <taxon>Spermatophyta</taxon>
        <taxon>Magnoliopsida</taxon>
        <taxon>eudicotyledons</taxon>
        <taxon>Gunneridae</taxon>
        <taxon>Pentapetalae</taxon>
        <taxon>rosids</taxon>
        <taxon>fabids</taxon>
        <taxon>Fabales</taxon>
        <taxon>Fabaceae</taxon>
        <taxon>Caesalpinioideae</taxon>
        <taxon>Cassia clade</taxon>
        <taxon>Senna</taxon>
    </lineage>
</organism>
<proteinExistence type="predicted"/>
<dbReference type="AlphaFoldDB" id="A0A834WWN4"/>
<name>A0A834WWN4_9FABA</name>
<dbReference type="PANTHER" id="PTHR34940">
    <property type="entry name" value="PHOTOSYSTEM II 5 KDA PROTEIN, CHLOROPLASTIC"/>
    <property type="match status" value="1"/>
</dbReference>
<evidence type="ECO:0000313" key="2">
    <source>
        <dbReference type="Proteomes" id="UP000634136"/>
    </source>
</evidence>
<keyword evidence="2" id="KW-1185">Reference proteome</keyword>